<protein>
    <submittedName>
        <fullName evidence="1">Uncharacterized protein</fullName>
    </submittedName>
</protein>
<keyword evidence="2" id="KW-1185">Reference proteome</keyword>
<dbReference type="EMBL" id="JAJJMO010000001">
    <property type="protein sequence ID" value="MCC9070690.1"/>
    <property type="molecule type" value="Genomic_DNA"/>
</dbReference>
<comment type="caution">
    <text evidence="1">The sequence shown here is derived from an EMBL/GenBank/DDBJ whole genome shotgun (WGS) entry which is preliminary data.</text>
</comment>
<name>A0ABS8MPK6_9FLAO</name>
<evidence type="ECO:0000313" key="2">
    <source>
        <dbReference type="Proteomes" id="UP001430919"/>
    </source>
</evidence>
<reference evidence="1" key="1">
    <citation type="submission" date="2021-11" db="EMBL/GenBank/DDBJ databases">
        <title>Description of novel Flavobacterium species.</title>
        <authorList>
            <person name="Saticioglu I.B."/>
            <person name="Ay H."/>
            <person name="Altun S."/>
            <person name="Duman M."/>
        </authorList>
    </citation>
    <scope>NUCLEOTIDE SEQUENCE</scope>
    <source>
        <strain evidence="1">F-65</strain>
    </source>
</reference>
<sequence length="120" mass="14079">MIPIFDKEVLNTIEKIIGIPFVKTFYEDGAVCFANNDEVRPDFRQSFTIFHVLDYINAIIYQSKGIENINFFNDGSLEVPYPKDLTLFWNQVAIGEKLRKSGSLEHDVIEKYFEIKWYSE</sequence>
<organism evidence="1 2">
    <name type="scientific">Flavobacterium pisciphilum</name>
    <dbReference type="NCBI Taxonomy" id="2893755"/>
    <lineage>
        <taxon>Bacteria</taxon>
        <taxon>Pseudomonadati</taxon>
        <taxon>Bacteroidota</taxon>
        <taxon>Flavobacteriia</taxon>
        <taxon>Flavobacteriales</taxon>
        <taxon>Flavobacteriaceae</taxon>
        <taxon>Flavobacterium</taxon>
    </lineage>
</organism>
<dbReference type="Proteomes" id="UP001430919">
    <property type="component" value="Unassembled WGS sequence"/>
</dbReference>
<gene>
    <name evidence="1" type="ORF">LNQ49_03625</name>
</gene>
<proteinExistence type="predicted"/>
<evidence type="ECO:0000313" key="1">
    <source>
        <dbReference type="EMBL" id="MCC9070690.1"/>
    </source>
</evidence>
<dbReference type="RefSeq" id="WP_229987360.1">
    <property type="nucleotide sequence ID" value="NZ_JAJJMO010000001.1"/>
</dbReference>
<accession>A0ABS8MPK6</accession>